<proteinExistence type="inferred from homology"/>
<dbReference type="Gene3D" id="3.40.50.1100">
    <property type="match status" value="3"/>
</dbReference>
<dbReference type="AlphaFoldDB" id="A0A836C739"/>
<dbReference type="InterPro" id="IPR001926">
    <property type="entry name" value="TrpB-like_PALP"/>
</dbReference>
<feature type="region of interest" description="Disordered" evidence="4">
    <location>
        <begin position="428"/>
        <end position="480"/>
    </location>
</feature>
<evidence type="ECO:0000256" key="4">
    <source>
        <dbReference type="SAM" id="MobiDB-lite"/>
    </source>
</evidence>
<gene>
    <name evidence="6" type="ORF">HYH03_000336</name>
</gene>
<comment type="similarity">
    <text evidence="2">Belongs to the ACC deaminase/D-cysteine desulfhydrase family.</text>
</comment>
<sequence>MPGLPHRSEVPSLRTGSSPSSALNRVGAFLSRRRWLRPTPDTPVQWVQPRPPVTTPGGGRDVLLDGFSAGGGAGGSGTGFYLLRDDLLHPVLGGNKVRKLDALLPELVDQGATHLVTCGGAQSAHLAAVAVAGAELGLRTHLLVRGEAPKIPSGYHLVTRMYGSEVLYVTRSEYAVREAMLATRVEALRRAQPEAQVAVIPEGGGQPSALLGLIRLAHCLAATGAGPEAAAAVGQPGAAASPLGVAGRQAPLQGGGGAGPGRGPQPPVVGLPGLPAPLTTPYRIVVDSGTGTAAIGLALGVAVLGLPWTVLGIMLAGDLPYYQSQQEQLVRGFMDLYGRELYGEDLGCSDLISSDAAAGTGAPESGFGAAPRLPLRWLPRRVPRSFGKVLPGEVEACRQVARWCGVGLDPIYSLAAWELCCGGAEGGGGGQEGAGAGAPAASVGTSRAPMESGRAEAKGEHGGDGRDAGGGSSQGEGPLVMLHGGGALGLHGLAQRYPDRF</sequence>
<feature type="region of interest" description="Disordered" evidence="4">
    <location>
        <begin position="1"/>
        <end position="22"/>
    </location>
</feature>
<name>A0A836C739_9CHLO</name>
<evidence type="ECO:0000259" key="5">
    <source>
        <dbReference type="Pfam" id="PF00291"/>
    </source>
</evidence>
<comment type="caution">
    <text evidence="6">The sequence shown here is derived from an EMBL/GenBank/DDBJ whole genome shotgun (WGS) entry which is preliminary data.</text>
</comment>
<evidence type="ECO:0000256" key="3">
    <source>
        <dbReference type="ARBA" id="ARBA00022898"/>
    </source>
</evidence>
<dbReference type="Proteomes" id="UP000612055">
    <property type="component" value="Unassembled WGS sequence"/>
</dbReference>
<comment type="cofactor">
    <cofactor evidence="1">
        <name>pyridoxal 5'-phosphate</name>
        <dbReference type="ChEBI" id="CHEBI:597326"/>
    </cofactor>
</comment>
<dbReference type="SUPFAM" id="SSF53686">
    <property type="entry name" value="Tryptophan synthase beta subunit-like PLP-dependent enzymes"/>
    <property type="match status" value="1"/>
</dbReference>
<dbReference type="GO" id="GO:0019148">
    <property type="term" value="F:D-cysteine desulfhydrase activity"/>
    <property type="evidence" value="ECO:0007669"/>
    <property type="project" value="TreeGrafter"/>
</dbReference>
<feature type="region of interest" description="Disordered" evidence="4">
    <location>
        <begin position="244"/>
        <end position="270"/>
    </location>
</feature>
<dbReference type="PANTHER" id="PTHR43780:SF7">
    <property type="entry name" value="D-CYSTEINE DESULFHYDRASE 2, MITOCHONDRIAL"/>
    <property type="match status" value="1"/>
</dbReference>
<reference evidence="6" key="1">
    <citation type="journal article" date="2020" name="bioRxiv">
        <title>Comparative genomics of Chlamydomonas.</title>
        <authorList>
            <person name="Craig R.J."/>
            <person name="Hasan A.R."/>
            <person name="Ness R.W."/>
            <person name="Keightley P.D."/>
        </authorList>
    </citation>
    <scope>NUCLEOTIDE SEQUENCE</scope>
    <source>
        <strain evidence="6">CCAP 11/70</strain>
    </source>
</reference>
<dbReference type="InterPro" id="IPR036052">
    <property type="entry name" value="TrpB-like_PALP_sf"/>
</dbReference>
<evidence type="ECO:0000313" key="6">
    <source>
        <dbReference type="EMBL" id="KAG2501838.1"/>
    </source>
</evidence>
<feature type="compositionally biased region" description="Basic and acidic residues" evidence="4">
    <location>
        <begin position="453"/>
        <end position="467"/>
    </location>
</feature>
<feature type="compositionally biased region" description="Gly residues" evidence="4">
    <location>
        <begin position="253"/>
        <end position="262"/>
    </location>
</feature>
<keyword evidence="3" id="KW-0663">Pyridoxal phosphate</keyword>
<dbReference type="EMBL" id="JAEHOE010000001">
    <property type="protein sequence ID" value="KAG2501838.1"/>
    <property type="molecule type" value="Genomic_DNA"/>
</dbReference>
<evidence type="ECO:0000256" key="1">
    <source>
        <dbReference type="ARBA" id="ARBA00001933"/>
    </source>
</evidence>
<organism evidence="6 7">
    <name type="scientific">Edaphochlamys debaryana</name>
    <dbReference type="NCBI Taxonomy" id="47281"/>
    <lineage>
        <taxon>Eukaryota</taxon>
        <taxon>Viridiplantae</taxon>
        <taxon>Chlorophyta</taxon>
        <taxon>core chlorophytes</taxon>
        <taxon>Chlorophyceae</taxon>
        <taxon>CS clade</taxon>
        <taxon>Chlamydomonadales</taxon>
        <taxon>Chlamydomonadales incertae sedis</taxon>
        <taxon>Edaphochlamys</taxon>
    </lineage>
</organism>
<dbReference type="InterPro" id="IPR027278">
    <property type="entry name" value="ACCD_DCysDesulf"/>
</dbReference>
<dbReference type="PANTHER" id="PTHR43780">
    <property type="entry name" value="1-AMINOCYCLOPROPANE-1-CARBOXYLATE DEAMINASE-RELATED"/>
    <property type="match status" value="1"/>
</dbReference>
<accession>A0A836C739</accession>
<dbReference type="Pfam" id="PF00291">
    <property type="entry name" value="PALP"/>
    <property type="match status" value="1"/>
</dbReference>
<dbReference type="OrthoDB" id="10266364at2759"/>
<protein>
    <recommendedName>
        <fullName evidence="5">Tryptophan synthase beta chain-like PALP domain-containing protein</fullName>
    </recommendedName>
</protein>
<keyword evidence="7" id="KW-1185">Reference proteome</keyword>
<feature type="domain" description="Tryptophan synthase beta chain-like PALP" evidence="5">
    <location>
        <begin position="77"/>
        <end position="246"/>
    </location>
</feature>
<evidence type="ECO:0000256" key="2">
    <source>
        <dbReference type="ARBA" id="ARBA00008639"/>
    </source>
</evidence>
<evidence type="ECO:0000313" key="7">
    <source>
        <dbReference type="Proteomes" id="UP000612055"/>
    </source>
</evidence>